<proteinExistence type="predicted"/>
<name>A0A816SA00_BRANA</name>
<dbReference type="Gene3D" id="1.20.120.1750">
    <property type="match status" value="1"/>
</dbReference>
<gene>
    <name evidence="1" type="ORF">DARMORV10_A06P21050.1</name>
</gene>
<organism evidence="1">
    <name type="scientific">Brassica napus</name>
    <name type="common">Rape</name>
    <dbReference type="NCBI Taxonomy" id="3708"/>
    <lineage>
        <taxon>Eukaryota</taxon>
        <taxon>Viridiplantae</taxon>
        <taxon>Streptophyta</taxon>
        <taxon>Embryophyta</taxon>
        <taxon>Tracheophyta</taxon>
        <taxon>Spermatophyta</taxon>
        <taxon>Magnoliopsida</taxon>
        <taxon>eudicotyledons</taxon>
        <taxon>Gunneridae</taxon>
        <taxon>Pentapetalae</taxon>
        <taxon>rosids</taxon>
        <taxon>malvids</taxon>
        <taxon>Brassicales</taxon>
        <taxon>Brassicaceae</taxon>
        <taxon>Brassiceae</taxon>
        <taxon>Brassica</taxon>
    </lineage>
</organism>
<dbReference type="Proteomes" id="UP001295469">
    <property type="component" value="Chromosome A06"/>
</dbReference>
<dbReference type="EMBL" id="HG994360">
    <property type="protein sequence ID" value="CAF2085607.1"/>
    <property type="molecule type" value="Genomic_DNA"/>
</dbReference>
<protein>
    <submittedName>
        <fullName evidence="1">(rape) hypothetical protein</fullName>
    </submittedName>
</protein>
<sequence length="92" mass="10733">MVQCRLVLKWSCAYEYFISMHQSAKKQYVGHLREEATKTLLKYQDNQEELINQVLKSGDFSCFKLRLSAISKTSCNYFHQYLKTLETGSPEG</sequence>
<accession>A0A816SA00</accession>
<dbReference type="AlphaFoldDB" id="A0A816SA00"/>
<reference evidence="1" key="1">
    <citation type="submission" date="2021-01" db="EMBL/GenBank/DDBJ databases">
        <authorList>
            <consortium name="Genoscope - CEA"/>
            <person name="William W."/>
        </authorList>
    </citation>
    <scope>NUCLEOTIDE SEQUENCE</scope>
</reference>
<evidence type="ECO:0000313" key="1">
    <source>
        <dbReference type="EMBL" id="CAF2085607.1"/>
    </source>
</evidence>